<dbReference type="Gene3D" id="3.90.550.10">
    <property type="entry name" value="Spore Coat Polysaccharide Biosynthesis Protein SpsA, Chain A"/>
    <property type="match status" value="1"/>
</dbReference>
<feature type="region of interest" description="Disordered" evidence="3">
    <location>
        <begin position="784"/>
        <end position="804"/>
    </location>
</feature>
<dbReference type="SUPFAM" id="SSF53448">
    <property type="entry name" value="Nucleotide-diphospho-sugar transferases"/>
    <property type="match status" value="1"/>
</dbReference>
<evidence type="ECO:0000256" key="2">
    <source>
        <dbReference type="ARBA" id="ARBA00022679"/>
    </source>
</evidence>
<dbReference type="VEuPathDB" id="CryptoDB:Cvel_3292"/>
<dbReference type="InterPro" id="IPR029044">
    <property type="entry name" value="Nucleotide-diphossugar_trans"/>
</dbReference>
<sequence length="840" mass="92238">MPVTSVRPQQKVRTTAVAGVLFVAVLISIVVFLRFALLRGEPTLSTAALPMPVISSTRGDTPPTHHESSRVTRRRQTESVSVFADDEPVDLSIPQLPSAFVLLTRKSELPTAVQALESLEASFNAQTGARYPLEIFHDDLQEEDQQRIRETMWKARNASSANAPPPSVSFHRLDFSWRPAPPPPGQPPYPERLPEFPGKSSWGYRHMCRFFAFEMPSHAALQKYRYVWRIDGDALYICPMALERDPFRVMQQRGGAYGWTVTMYEEPRRSADSLWKAVRDFAEVEERRGALPGGRASVRRLYKKWGTVWGSYSRCHYWNNFEILDLEPFRSDSWKRLAKHLEDEGGVWRDRWGDALIRTLGVALLFDDSEVLQFGHVGYNHQGVCRDPCGRASRRGGGMFALPPERMDRLCSREVSGDGRQVGFCASFFCRICEAESGKGRIFCFIGIGVGTLVLLTPLLCLLRLFVLSLVVPHSFLDEGEGGKGASLSLRERRGASGGGSSQWSREAVAFLCCASRGGGVEGRRDSLWVRLCRLFGRPRGAGNQNRGTPFAPLSSGTPGRGRNKRPGAQASRESGVEGDGESHLLGGLERSMSSDGLRMDARMAPSPEGELDRGGGEMASGGGATNGSSLWRGAQGGVIHVKRKEADGFKAHRLLHTPHAPTDDWGPQRPQSDVVVSEPQTAAKSFTAIPGFQGSDQGGETPFVQTAGTTFDFQGYSNAGESEFDAVLLVGLSEHEDAGMGSGDSQWEISQKAVPLFPESAPFIAGETEVAPMRIGRIELTRNAGRAERKREKQRAKRGAKQTERHAALLNMICSACTQDHEMPPGGVQCTDTRSGETS</sequence>
<feature type="transmembrane region" description="Helical" evidence="4">
    <location>
        <begin position="442"/>
        <end position="467"/>
    </location>
</feature>
<dbReference type="GO" id="GO:0006487">
    <property type="term" value="P:protein N-linked glycosylation"/>
    <property type="evidence" value="ECO:0007669"/>
    <property type="project" value="TreeGrafter"/>
</dbReference>
<evidence type="ECO:0000256" key="3">
    <source>
        <dbReference type="SAM" id="MobiDB-lite"/>
    </source>
</evidence>
<proteinExistence type="inferred from homology"/>
<feature type="compositionally biased region" description="Gly residues" evidence="3">
    <location>
        <begin position="617"/>
        <end position="626"/>
    </location>
</feature>
<name>A0A0G4FFY6_9ALVE</name>
<keyword evidence="4" id="KW-0472">Membrane</keyword>
<keyword evidence="4" id="KW-0812">Transmembrane</keyword>
<accession>A0A0G4FFY6</accession>
<protein>
    <recommendedName>
        <fullName evidence="6">Nucleotide-diphospho-sugar transferase domain-containing protein</fullName>
    </recommendedName>
</protein>
<evidence type="ECO:0000256" key="4">
    <source>
        <dbReference type="SAM" id="Phobius"/>
    </source>
</evidence>
<dbReference type="GO" id="GO:0016020">
    <property type="term" value="C:membrane"/>
    <property type="evidence" value="ECO:0007669"/>
    <property type="project" value="InterPro"/>
</dbReference>
<dbReference type="PANTHER" id="PTHR31121:SF6">
    <property type="entry name" value="ALPHA-1,2 MANNOSYLTRANSFERASE KTR1"/>
    <property type="match status" value="1"/>
</dbReference>
<feature type="region of interest" description="Disordered" evidence="3">
    <location>
        <begin position="544"/>
        <end position="632"/>
    </location>
</feature>
<reference evidence="5" key="1">
    <citation type="submission" date="2014-11" db="EMBL/GenBank/DDBJ databases">
        <authorList>
            <person name="Otto D Thomas"/>
            <person name="Naeem Raeece"/>
        </authorList>
    </citation>
    <scope>NUCLEOTIDE SEQUENCE</scope>
</reference>
<evidence type="ECO:0000256" key="1">
    <source>
        <dbReference type="ARBA" id="ARBA00007677"/>
    </source>
</evidence>
<evidence type="ECO:0000313" key="5">
    <source>
        <dbReference type="EMBL" id="CEM11975.1"/>
    </source>
</evidence>
<feature type="transmembrane region" description="Helical" evidence="4">
    <location>
        <begin position="16"/>
        <end position="37"/>
    </location>
</feature>
<keyword evidence="4" id="KW-1133">Transmembrane helix</keyword>
<feature type="region of interest" description="Disordered" evidence="3">
    <location>
        <begin position="55"/>
        <end position="79"/>
    </location>
</feature>
<dbReference type="PANTHER" id="PTHR31121">
    <property type="entry name" value="ALPHA-1,2 MANNOSYLTRANSFERASE KTR1"/>
    <property type="match status" value="1"/>
</dbReference>
<dbReference type="InterPro" id="IPR002685">
    <property type="entry name" value="Glyco_trans_15"/>
</dbReference>
<dbReference type="AlphaFoldDB" id="A0A0G4FFY6"/>
<evidence type="ECO:0008006" key="6">
    <source>
        <dbReference type="Google" id="ProtNLM"/>
    </source>
</evidence>
<keyword evidence="2" id="KW-0808">Transferase</keyword>
<gene>
    <name evidence="5" type="ORF">Cvel_3292</name>
</gene>
<dbReference type="GO" id="GO:0000032">
    <property type="term" value="P:cell wall mannoprotein biosynthetic process"/>
    <property type="evidence" value="ECO:0007669"/>
    <property type="project" value="TreeGrafter"/>
</dbReference>
<dbReference type="Pfam" id="PF01793">
    <property type="entry name" value="Glyco_transf_15"/>
    <property type="match status" value="1"/>
</dbReference>
<comment type="similarity">
    <text evidence="1">Belongs to the glycosyltransferase 15 family.</text>
</comment>
<organism evidence="5">
    <name type="scientific">Chromera velia CCMP2878</name>
    <dbReference type="NCBI Taxonomy" id="1169474"/>
    <lineage>
        <taxon>Eukaryota</taxon>
        <taxon>Sar</taxon>
        <taxon>Alveolata</taxon>
        <taxon>Colpodellida</taxon>
        <taxon>Chromeraceae</taxon>
        <taxon>Chromera</taxon>
    </lineage>
</organism>
<dbReference type="GO" id="GO:0000026">
    <property type="term" value="F:alpha-1,2-mannosyltransferase activity"/>
    <property type="evidence" value="ECO:0007669"/>
    <property type="project" value="TreeGrafter"/>
</dbReference>
<dbReference type="GO" id="GO:0005794">
    <property type="term" value="C:Golgi apparatus"/>
    <property type="evidence" value="ECO:0007669"/>
    <property type="project" value="TreeGrafter"/>
</dbReference>
<dbReference type="EMBL" id="CDMZ01000330">
    <property type="protein sequence ID" value="CEM11975.1"/>
    <property type="molecule type" value="Genomic_DNA"/>
</dbReference>